<feature type="region of interest" description="Disordered" evidence="1">
    <location>
        <begin position="446"/>
        <end position="609"/>
    </location>
</feature>
<gene>
    <name evidence="2" type="ORF">CBR_g23041</name>
</gene>
<name>A0A388L3D9_CHABU</name>
<feature type="region of interest" description="Disordered" evidence="1">
    <location>
        <begin position="624"/>
        <end position="772"/>
    </location>
</feature>
<feature type="region of interest" description="Disordered" evidence="1">
    <location>
        <begin position="1277"/>
        <end position="1345"/>
    </location>
</feature>
<proteinExistence type="predicted"/>
<feature type="region of interest" description="Disordered" evidence="1">
    <location>
        <begin position="174"/>
        <end position="265"/>
    </location>
</feature>
<feature type="compositionally biased region" description="Basic and acidic residues" evidence="1">
    <location>
        <begin position="890"/>
        <end position="904"/>
    </location>
</feature>
<feature type="compositionally biased region" description="Basic residues" evidence="1">
    <location>
        <begin position="478"/>
        <end position="489"/>
    </location>
</feature>
<dbReference type="EMBL" id="BFEA01000254">
    <property type="protein sequence ID" value="GBG76825.1"/>
    <property type="molecule type" value="Genomic_DNA"/>
</dbReference>
<feature type="compositionally biased region" description="Basic and acidic residues" evidence="1">
    <location>
        <begin position="704"/>
        <end position="717"/>
    </location>
</feature>
<feature type="compositionally biased region" description="Basic and acidic residues" evidence="1">
    <location>
        <begin position="1138"/>
        <end position="1148"/>
    </location>
</feature>
<feature type="compositionally biased region" description="Basic and acidic residues" evidence="1">
    <location>
        <begin position="326"/>
        <end position="346"/>
    </location>
</feature>
<evidence type="ECO:0000256" key="1">
    <source>
        <dbReference type="SAM" id="MobiDB-lite"/>
    </source>
</evidence>
<feature type="compositionally biased region" description="Basic and acidic residues" evidence="1">
    <location>
        <begin position="98"/>
        <end position="112"/>
    </location>
</feature>
<feature type="compositionally biased region" description="Basic and acidic residues" evidence="1">
    <location>
        <begin position="1847"/>
        <end position="1870"/>
    </location>
</feature>
<feature type="region of interest" description="Disordered" evidence="1">
    <location>
        <begin position="969"/>
        <end position="1148"/>
    </location>
</feature>
<feature type="compositionally biased region" description="Low complexity" evidence="1">
    <location>
        <begin position="748"/>
        <end position="761"/>
    </location>
</feature>
<feature type="compositionally biased region" description="Basic and acidic residues" evidence="1">
    <location>
        <begin position="1820"/>
        <end position="1831"/>
    </location>
</feature>
<sequence length="2001" mass="219090">MESVSVDRCKSLCLLRNHHVPGNGGKSNEAEKGAEAVFSKEFRTVMMSQVDPLSHIGKLSSFWNPSGSALPVVCQDREPSEWKASDRPWPGSGRRGRSVRENHSENYSEKHSENYSEEECRLANVFPGIGEETSSLGRGSCAVVRDGRTGSSSSSKGRLLCAARAQANVNVSGSAKRKAAARKSSTMRMAGPQAVDRDKVSCRSNFSAKRVAASNGDERRKQAVHWKDNRVNYDSREEGAQAEGEEEEEWLLSFPSNPEEEEEEEEVGANAVHCQRQMPCYQGHNLLEQRRRCAVKQQTTMRNQQAKERRPWNGDATESPLSCQKTESRSDAADVHFSDDDVRARDTNQAADGSIDWLRSVPDQNRSFASTRGVRKGGGGGEHDGVRHAKTTLKVGYGTSFVGKKHMVRSPVSADGIINKRNMSGLDGGGESESGLIHDAEHWIGDQWTASESSDEELREIGGRRTNQQRPSPLSAHRPGRCKDGRKHAPPLTPPRKHEYVHGGVSNGGARQSSDHADSHSHSGFHSNPARRFDGSANPRHQYHGKGNQMRSLESSDMRRREVAVAHSGCVESGENDEAGQMSWERNRRETEGIDGKNHGGSVKDQHTPAYLCKTGVPNNLGQDGLEPEEDVAEDDTFHDGRGGGEWRGRGPDRVSASVSSLGDRIGTRDSSASIPTKRAGKQQCIGQKIFQVQGRSRGRGSQRHVEKGMLVREEIVSRSNGLRQTSSTGKRQTPQQPGGRPRKGVPSLGLGLEGSGLKSSPPDGFISEPGFEPFGAVLPTRENVRRRSSAVVKGDEGSWVWNYSQRSHEDLRCGLSGPAYSDEETEVFASDKDSAGGDVTPKLSAEQIWSRQQIGNQDQRAKMGRESRMGAKSKGGGGSTRRKPAFGQYDKEYNSGTTRHADMTRQPLNCHRPGFENSECDASEGSAGIWEDDEEYDLQTVSAETGSRFRHQTLPSYEVCGAHDMALHKQKRRKVSKSSQQTGKLPGRRQTDSMTKGFSSAQGESSEDMDELQSNGSDGPGGGAAVKGLYRGRLSQKGQQRKSLSKQTKGCADMEREARQVEDNAGGDVSSGGRCTGHIPRMKMEGSAQKRKPLGDGGWERQCGDETKDDSEGYDEEMQAMTAEEGDVTSNEQVQPSDRDRESNRWEATRGLCRSQRRTLLDTSEAGCGSGECGGGQLEYGNEANEEIENDCATDWDRLSSEWGQCRSPHTRLKTNFQRGHEIQGEKLEKGSINQKSMYVKSAAGQSEHSDEADEDSENACVTGCNRSSNRWRRRRSLKSKSWGGHEIQEGKPLGSRNPIGLVESADDCMKGRGRGRTNDEADGAQASGGDRRRHTQRGEAPSSLVRVRYPLGGCGNEIEEVKPLGNQEVIAVESVDEHLMGSDKARDKAADDLANGRGCGRQKTSSLSSHEVREKSVCDSVRQQRAGYLVSQQPVCADSAMERTGDRGEADEEAEHAVANGRGCHVYLHNEKGPSSSCDLREKTSKGSCSPGSPKVKLEDNSVFETRRGESSGSQKLVCRDTVTERTADREAAEDEADDAVAHGRGFRSTYLHKETTPSSSCDALEKAPLAASCSPENHMVKPVGDSVFENCREECLGGQKRICAGSLMEPTEEKSEADDKADDAVGDGRSCHGYLQHKQKSLSSSCEVWEEMRQRSGNRESSKAKSGGSSQPICVDSEKESTRCRDSEKESTVDKCQADDEPVDAVEDGRRFHFRNLRKQKTPLPPWQAWEQTSRASCSHESESAKAKPGSNQQPICVDLEKESTRCRDSERESTVDKCQADDEPVDAVEDGRRSHFSNLHTQKSPSPPPPCQVSEKTSRASCSRESESPMAKPGSNQHPICVESERESARGRDSEKEESAKGRTQTDGEDDAAVVELRSGHKLKKRKQLSRSTAVDANDCGVDSGSQPRHQTGSVQLGKSSKKSRKNMVSLKHGLSHYQLTTGAGQATNKRTKEVWLSLHSAVDNALPGDVILLRGRFEITRPLIINKSVEFSICYV</sequence>
<feature type="compositionally biased region" description="Basic and acidic residues" evidence="1">
    <location>
        <begin position="1762"/>
        <end position="1784"/>
    </location>
</feature>
<feature type="compositionally biased region" description="Basic and acidic residues" evidence="1">
    <location>
        <begin position="216"/>
        <end position="239"/>
    </location>
</feature>
<feature type="compositionally biased region" description="Basic and acidic residues" evidence="1">
    <location>
        <begin position="1053"/>
        <end position="1063"/>
    </location>
</feature>
<evidence type="ECO:0000313" key="2">
    <source>
        <dbReference type="EMBL" id="GBG76825.1"/>
    </source>
</evidence>
<feature type="compositionally biased region" description="Polar residues" evidence="1">
    <location>
        <begin position="1908"/>
        <end position="1923"/>
    </location>
</feature>
<feature type="compositionally biased region" description="Acidic residues" evidence="1">
    <location>
        <begin position="626"/>
        <end position="635"/>
    </location>
</feature>
<feature type="compositionally biased region" description="Acidic residues" evidence="1">
    <location>
        <begin position="1108"/>
        <end position="1119"/>
    </location>
</feature>
<feature type="region of interest" description="Disordered" evidence="1">
    <location>
        <begin position="1609"/>
        <end position="1928"/>
    </location>
</feature>
<reference evidence="2 3" key="1">
    <citation type="journal article" date="2018" name="Cell">
        <title>The Chara Genome: Secondary Complexity and Implications for Plant Terrestrialization.</title>
        <authorList>
            <person name="Nishiyama T."/>
            <person name="Sakayama H."/>
            <person name="Vries J.D."/>
            <person name="Buschmann H."/>
            <person name="Saint-Marcoux D."/>
            <person name="Ullrich K.K."/>
            <person name="Haas F.B."/>
            <person name="Vanderstraeten L."/>
            <person name="Becker D."/>
            <person name="Lang D."/>
            <person name="Vosolsobe S."/>
            <person name="Rombauts S."/>
            <person name="Wilhelmsson P.K.I."/>
            <person name="Janitza P."/>
            <person name="Kern R."/>
            <person name="Heyl A."/>
            <person name="Rumpler F."/>
            <person name="Villalobos L.I.A.C."/>
            <person name="Clay J.M."/>
            <person name="Skokan R."/>
            <person name="Toyoda A."/>
            <person name="Suzuki Y."/>
            <person name="Kagoshima H."/>
            <person name="Schijlen E."/>
            <person name="Tajeshwar N."/>
            <person name="Catarino B."/>
            <person name="Hetherington A.J."/>
            <person name="Saltykova A."/>
            <person name="Bonnot C."/>
            <person name="Breuninger H."/>
            <person name="Symeonidi A."/>
            <person name="Radhakrishnan G.V."/>
            <person name="Van Nieuwerburgh F."/>
            <person name="Deforce D."/>
            <person name="Chang C."/>
            <person name="Karol K.G."/>
            <person name="Hedrich R."/>
            <person name="Ulvskov P."/>
            <person name="Glockner G."/>
            <person name="Delwiche C.F."/>
            <person name="Petrasek J."/>
            <person name="Van de Peer Y."/>
            <person name="Friml J."/>
            <person name="Beilby M."/>
            <person name="Dolan L."/>
            <person name="Kohara Y."/>
            <person name="Sugano S."/>
            <person name="Fujiyama A."/>
            <person name="Delaux P.-M."/>
            <person name="Quint M."/>
            <person name="TheiBen G."/>
            <person name="Hagemann M."/>
            <person name="Harholt J."/>
            <person name="Dunand C."/>
            <person name="Zachgo S."/>
            <person name="Langdale J."/>
            <person name="Maumus F."/>
            <person name="Straeten D.V.D."/>
            <person name="Gould S.B."/>
            <person name="Rensing S.A."/>
        </authorList>
    </citation>
    <scope>NUCLEOTIDE SEQUENCE [LARGE SCALE GENOMIC DNA]</scope>
    <source>
        <strain evidence="2 3">S276</strain>
    </source>
</reference>
<feature type="compositionally biased region" description="Basic and acidic residues" evidence="1">
    <location>
        <begin position="636"/>
        <end position="653"/>
    </location>
</feature>
<feature type="compositionally biased region" description="Polar residues" evidence="1">
    <location>
        <begin position="848"/>
        <end position="859"/>
    </location>
</feature>
<dbReference type="Proteomes" id="UP000265515">
    <property type="component" value="Unassembled WGS sequence"/>
</dbReference>
<feature type="compositionally biased region" description="Basic and acidic residues" evidence="1">
    <location>
        <begin position="1498"/>
        <end position="1512"/>
    </location>
</feature>
<feature type="compositionally biased region" description="Basic and acidic residues" evidence="1">
    <location>
        <begin position="1520"/>
        <end position="1533"/>
    </location>
</feature>
<accession>A0A388L3D9</accession>
<feature type="compositionally biased region" description="Basic and acidic residues" evidence="1">
    <location>
        <begin position="585"/>
        <end position="607"/>
    </location>
</feature>
<protein>
    <submittedName>
        <fullName evidence="2">Uncharacterized protein</fullName>
    </submittedName>
</protein>
<feature type="region of interest" description="Disordered" evidence="1">
    <location>
        <begin position="297"/>
        <end position="388"/>
    </location>
</feature>
<feature type="compositionally biased region" description="Basic and acidic residues" evidence="1">
    <location>
        <begin position="1220"/>
        <end position="1231"/>
    </location>
</feature>
<feature type="compositionally biased region" description="Basic and acidic residues" evidence="1">
    <location>
        <begin position="554"/>
        <end position="564"/>
    </location>
</feature>
<feature type="compositionally biased region" description="Basic and acidic residues" evidence="1">
    <location>
        <begin position="1653"/>
        <end position="1666"/>
    </location>
</feature>
<comment type="caution">
    <text evidence="2">The sequence shown here is derived from an EMBL/GenBank/DDBJ whole genome shotgun (WGS) entry which is preliminary data.</text>
</comment>
<feature type="compositionally biased region" description="Basic residues" evidence="1">
    <location>
        <begin position="1884"/>
        <end position="1893"/>
    </location>
</feature>
<organism evidence="2 3">
    <name type="scientific">Chara braunii</name>
    <name type="common">Braun's stonewort</name>
    <dbReference type="NCBI Taxonomy" id="69332"/>
    <lineage>
        <taxon>Eukaryota</taxon>
        <taxon>Viridiplantae</taxon>
        <taxon>Streptophyta</taxon>
        <taxon>Charophyceae</taxon>
        <taxon>Charales</taxon>
        <taxon>Characeae</taxon>
        <taxon>Chara</taxon>
    </lineage>
</organism>
<feature type="region of interest" description="Disordered" evidence="1">
    <location>
        <begin position="846"/>
        <end position="934"/>
    </location>
</feature>
<evidence type="ECO:0000313" key="3">
    <source>
        <dbReference type="Proteomes" id="UP000265515"/>
    </source>
</evidence>
<feature type="region of interest" description="Disordered" evidence="1">
    <location>
        <begin position="77"/>
        <end position="112"/>
    </location>
</feature>
<feature type="region of interest" description="Disordered" evidence="1">
    <location>
        <begin position="1218"/>
        <end position="1263"/>
    </location>
</feature>
<keyword evidence="3" id="KW-1185">Reference proteome</keyword>
<feature type="compositionally biased region" description="Polar residues" evidence="1">
    <location>
        <begin position="993"/>
        <end position="1005"/>
    </location>
</feature>
<feature type="region of interest" description="Disordered" evidence="1">
    <location>
        <begin position="1393"/>
        <end position="1415"/>
    </location>
</feature>
<feature type="compositionally biased region" description="Basic residues" evidence="1">
    <location>
        <begin position="1715"/>
        <end position="1724"/>
    </location>
</feature>
<dbReference type="Gramene" id="GBG76825">
    <property type="protein sequence ID" value="GBG76825"/>
    <property type="gene ID" value="CBR_g23041"/>
</dbReference>
<feature type="compositionally biased region" description="Basic and acidic residues" evidence="1">
    <location>
        <begin position="860"/>
        <end position="870"/>
    </location>
</feature>
<feature type="region of interest" description="Disordered" evidence="1">
    <location>
        <begin position="1475"/>
        <end position="1548"/>
    </location>
</feature>
<feature type="compositionally biased region" description="Basic and acidic residues" evidence="1">
    <location>
        <begin position="1679"/>
        <end position="1701"/>
    </location>
</feature>
<feature type="compositionally biased region" description="Polar residues" evidence="1">
    <location>
        <begin position="718"/>
        <end position="737"/>
    </location>
</feature>
<feature type="compositionally biased region" description="Basic and acidic residues" evidence="1">
    <location>
        <begin position="77"/>
        <end position="86"/>
    </location>
</feature>